<reference evidence="1 2" key="1">
    <citation type="submission" date="2023-09" db="EMBL/GenBank/DDBJ databases">
        <title>Genomes of two closely related lineages of the louse Polyplax serrata with different host specificities.</title>
        <authorList>
            <person name="Martinu J."/>
            <person name="Tarabai H."/>
            <person name="Stefka J."/>
            <person name="Hypsa V."/>
        </authorList>
    </citation>
    <scope>NUCLEOTIDE SEQUENCE [LARGE SCALE GENOMIC DNA]</scope>
    <source>
        <strain evidence="1">98ZLc_SE</strain>
    </source>
</reference>
<keyword evidence="2" id="KW-1185">Reference proteome</keyword>
<sequence length="170" mass="19741">MPGGFVFNLQEGSRGRRIRREEEEDEEEYSLRIHRVQKQECFCSSHDIFILCRQSPHKEDSNESNDKFLFFICLFISTRALFAGTFYALNAAVQLECFLPSVNGGREGLTRRELRETGEKIMDRKRMETELDHGRRIFMVKLATSGVSLDVWVVGFTARDLNLKMGEDFC</sequence>
<evidence type="ECO:0000313" key="1">
    <source>
        <dbReference type="EMBL" id="KAK6633583.1"/>
    </source>
</evidence>
<proteinExistence type="predicted"/>
<dbReference type="EMBL" id="JAWJWF010000004">
    <property type="protein sequence ID" value="KAK6633583.1"/>
    <property type="molecule type" value="Genomic_DNA"/>
</dbReference>
<comment type="caution">
    <text evidence="1">The sequence shown here is derived from an EMBL/GenBank/DDBJ whole genome shotgun (WGS) entry which is preliminary data.</text>
</comment>
<name>A0ABR1B2J2_POLSC</name>
<evidence type="ECO:0000313" key="2">
    <source>
        <dbReference type="Proteomes" id="UP001359485"/>
    </source>
</evidence>
<dbReference type="Proteomes" id="UP001359485">
    <property type="component" value="Unassembled WGS sequence"/>
</dbReference>
<accession>A0ABR1B2J2</accession>
<protein>
    <submittedName>
        <fullName evidence="1">Uncharacterized protein</fullName>
    </submittedName>
</protein>
<gene>
    <name evidence="1" type="ORF">RUM44_004190</name>
</gene>
<organism evidence="1 2">
    <name type="scientific">Polyplax serrata</name>
    <name type="common">Common mouse louse</name>
    <dbReference type="NCBI Taxonomy" id="468196"/>
    <lineage>
        <taxon>Eukaryota</taxon>
        <taxon>Metazoa</taxon>
        <taxon>Ecdysozoa</taxon>
        <taxon>Arthropoda</taxon>
        <taxon>Hexapoda</taxon>
        <taxon>Insecta</taxon>
        <taxon>Pterygota</taxon>
        <taxon>Neoptera</taxon>
        <taxon>Paraneoptera</taxon>
        <taxon>Psocodea</taxon>
        <taxon>Troctomorpha</taxon>
        <taxon>Phthiraptera</taxon>
        <taxon>Anoplura</taxon>
        <taxon>Polyplacidae</taxon>
        <taxon>Polyplax</taxon>
    </lineage>
</organism>